<evidence type="ECO:0000313" key="2">
    <source>
        <dbReference type="Proteomes" id="UP000581189"/>
    </source>
</evidence>
<reference evidence="1 2" key="1">
    <citation type="submission" date="2020-08" db="EMBL/GenBank/DDBJ databases">
        <authorList>
            <person name="Kim C.M."/>
        </authorList>
    </citation>
    <scope>NUCLEOTIDE SEQUENCE [LARGE SCALE GENOMIC DNA]</scope>
    <source>
        <strain evidence="1 2">SR9</strain>
    </source>
</reference>
<accession>A0A7W4DE72</accession>
<comment type="caution">
    <text evidence="1">The sequence shown here is derived from an EMBL/GenBank/DDBJ whole genome shotgun (WGS) entry which is preliminary data.</text>
</comment>
<dbReference type="InterPro" id="IPR029069">
    <property type="entry name" value="HotDog_dom_sf"/>
</dbReference>
<dbReference type="Pfam" id="PF13279">
    <property type="entry name" value="4HBT_2"/>
    <property type="match status" value="1"/>
</dbReference>
<evidence type="ECO:0000313" key="1">
    <source>
        <dbReference type="EMBL" id="MBB1520979.1"/>
    </source>
</evidence>
<dbReference type="GO" id="GO:0047617">
    <property type="term" value="F:fatty acyl-CoA hydrolase activity"/>
    <property type="evidence" value="ECO:0007669"/>
    <property type="project" value="TreeGrafter"/>
</dbReference>
<dbReference type="InterPro" id="IPR050563">
    <property type="entry name" value="4-hydroxybenzoyl-CoA_TE"/>
</dbReference>
<dbReference type="PANTHER" id="PTHR31793">
    <property type="entry name" value="4-HYDROXYBENZOYL-COA THIOESTERASE FAMILY MEMBER"/>
    <property type="match status" value="1"/>
</dbReference>
<dbReference type="Gene3D" id="3.10.129.10">
    <property type="entry name" value="Hotdog Thioesterase"/>
    <property type="match status" value="1"/>
</dbReference>
<proteinExistence type="predicted"/>
<organism evidence="1 2">
    <name type="scientific">Aquipseudomonas guryensis</name>
    <dbReference type="NCBI Taxonomy" id="2759165"/>
    <lineage>
        <taxon>Bacteria</taxon>
        <taxon>Pseudomonadati</taxon>
        <taxon>Pseudomonadota</taxon>
        <taxon>Gammaproteobacteria</taxon>
        <taxon>Pseudomonadales</taxon>
        <taxon>Pseudomonadaceae</taxon>
        <taxon>Aquipseudomonas</taxon>
    </lineage>
</organism>
<name>A0A7W4DE72_9GAMM</name>
<dbReference type="AlphaFoldDB" id="A0A7W4DE72"/>
<dbReference type="RefSeq" id="WP_182834912.1">
    <property type="nucleotide sequence ID" value="NZ_JACJFN010000004.1"/>
</dbReference>
<protein>
    <submittedName>
        <fullName evidence="1">Acyl-CoA thioesterase</fullName>
    </submittedName>
</protein>
<keyword evidence="2" id="KW-1185">Reference proteome</keyword>
<dbReference type="SUPFAM" id="SSF54637">
    <property type="entry name" value="Thioesterase/thiol ester dehydrase-isomerase"/>
    <property type="match status" value="1"/>
</dbReference>
<dbReference type="EMBL" id="JACJFN010000004">
    <property type="protein sequence ID" value="MBB1520979.1"/>
    <property type="molecule type" value="Genomic_DNA"/>
</dbReference>
<dbReference type="PANTHER" id="PTHR31793:SF2">
    <property type="entry name" value="BLR1345 PROTEIN"/>
    <property type="match status" value="1"/>
</dbReference>
<dbReference type="CDD" id="cd00586">
    <property type="entry name" value="4HBT"/>
    <property type="match status" value="1"/>
</dbReference>
<sequence length="142" mass="15731">MSEALLSCRGVVYPWHCDHMGHMNVMWYTGRFDEATWALFAHLGLTPAALRDGGRGMVAADQHTQYSSELLAGDLLSVHTRVLAVGNKSIRLRHEMRREPEGSLAAVCTLVGVHIDTDLRQSLPLPKSVRKLAEPLLCGEEQ</sequence>
<gene>
    <name evidence="1" type="ORF">H3H45_17170</name>
</gene>
<dbReference type="Proteomes" id="UP000581189">
    <property type="component" value="Unassembled WGS sequence"/>
</dbReference>